<dbReference type="InterPro" id="IPR041698">
    <property type="entry name" value="Methyltransf_25"/>
</dbReference>
<reference evidence="3 4" key="1">
    <citation type="submission" date="2019-01" db="EMBL/GenBank/DDBJ databases">
        <authorList>
            <person name="Chen W.-M."/>
        </authorList>
    </citation>
    <scope>NUCLEOTIDE SEQUENCE [LARGE SCALE GENOMIC DNA]</scope>
    <source>
        <strain evidence="3 4">CCP-18</strain>
    </source>
</reference>
<evidence type="ECO:0000313" key="4">
    <source>
        <dbReference type="Proteomes" id="UP000288587"/>
    </source>
</evidence>
<feature type="domain" description="Methyltransferase" evidence="2">
    <location>
        <begin position="47"/>
        <end position="140"/>
    </location>
</feature>
<dbReference type="Gene3D" id="3.40.50.150">
    <property type="entry name" value="Vaccinia Virus protein VP39"/>
    <property type="match status" value="1"/>
</dbReference>
<dbReference type="GO" id="GO:0008168">
    <property type="term" value="F:methyltransferase activity"/>
    <property type="evidence" value="ECO:0007669"/>
    <property type="project" value="UniProtKB-KW"/>
</dbReference>
<dbReference type="CDD" id="cd02440">
    <property type="entry name" value="AdoMet_MTases"/>
    <property type="match status" value="1"/>
</dbReference>
<keyword evidence="3" id="KW-0489">Methyltransferase</keyword>
<accession>A0A437LQX2</accession>
<proteinExistence type="predicted"/>
<dbReference type="Proteomes" id="UP000288587">
    <property type="component" value="Unassembled WGS sequence"/>
</dbReference>
<evidence type="ECO:0000256" key="1">
    <source>
        <dbReference type="ARBA" id="ARBA00022679"/>
    </source>
</evidence>
<gene>
    <name evidence="3" type="ORF">EOD73_01955</name>
</gene>
<dbReference type="InterPro" id="IPR029063">
    <property type="entry name" value="SAM-dependent_MTases_sf"/>
</dbReference>
<keyword evidence="4" id="KW-1185">Reference proteome</keyword>
<sequence>MSCPLPTSNVSPEAWDLRYRSKGFWFGDKPNGWLAKHASHWSSGAHVLCVADGEGRNSVWLAQQGLRVDAFDPSSVGMAKAAELADSRGVCVNFTVADCDSYCWPHGSFDGVAAIFIQFADPRMRERLFQRMVDSLRPGGVMVLQGYTVAQLAYGTGGPPCASHLYTRDLLHGLLPDMEILALEEYEAHLAEGAGHLGRSALVGLVARKP</sequence>
<organism evidence="3 4">
    <name type="scientific">Inhella crocodyli</name>
    <dbReference type="NCBI Taxonomy" id="2499851"/>
    <lineage>
        <taxon>Bacteria</taxon>
        <taxon>Pseudomonadati</taxon>
        <taxon>Pseudomonadota</taxon>
        <taxon>Betaproteobacteria</taxon>
        <taxon>Burkholderiales</taxon>
        <taxon>Sphaerotilaceae</taxon>
        <taxon>Inhella</taxon>
    </lineage>
</organism>
<evidence type="ECO:0000313" key="3">
    <source>
        <dbReference type="EMBL" id="RVT87810.1"/>
    </source>
</evidence>
<dbReference type="OrthoDB" id="9786503at2"/>
<dbReference type="PANTHER" id="PTHR43861">
    <property type="entry name" value="TRANS-ACONITATE 2-METHYLTRANSFERASE-RELATED"/>
    <property type="match status" value="1"/>
</dbReference>
<name>A0A437LQX2_9BURK</name>
<comment type="caution">
    <text evidence="3">The sequence shown here is derived from an EMBL/GenBank/DDBJ whole genome shotgun (WGS) entry which is preliminary data.</text>
</comment>
<protein>
    <submittedName>
        <fullName evidence="3">Class I SAM-dependent methyltransferase</fullName>
    </submittedName>
</protein>
<evidence type="ECO:0000259" key="2">
    <source>
        <dbReference type="Pfam" id="PF13649"/>
    </source>
</evidence>
<keyword evidence="1 3" id="KW-0808">Transferase</keyword>
<dbReference type="GO" id="GO:0032259">
    <property type="term" value="P:methylation"/>
    <property type="evidence" value="ECO:0007669"/>
    <property type="project" value="UniProtKB-KW"/>
</dbReference>
<dbReference type="EMBL" id="SACM01000001">
    <property type="protein sequence ID" value="RVT87810.1"/>
    <property type="molecule type" value="Genomic_DNA"/>
</dbReference>
<dbReference type="RefSeq" id="WP_127680359.1">
    <property type="nucleotide sequence ID" value="NZ_SACM01000001.1"/>
</dbReference>
<dbReference type="PANTHER" id="PTHR43861:SF3">
    <property type="entry name" value="PUTATIVE (AFU_ORTHOLOGUE AFUA_2G14390)-RELATED"/>
    <property type="match status" value="1"/>
</dbReference>
<dbReference type="SUPFAM" id="SSF53335">
    <property type="entry name" value="S-adenosyl-L-methionine-dependent methyltransferases"/>
    <property type="match status" value="1"/>
</dbReference>
<dbReference type="Pfam" id="PF13649">
    <property type="entry name" value="Methyltransf_25"/>
    <property type="match status" value="1"/>
</dbReference>
<dbReference type="AlphaFoldDB" id="A0A437LQX2"/>